<dbReference type="Gene3D" id="1.25.40.20">
    <property type="entry name" value="Ankyrin repeat-containing domain"/>
    <property type="match status" value="1"/>
</dbReference>
<feature type="repeat" description="ANK" evidence="3">
    <location>
        <begin position="69"/>
        <end position="101"/>
    </location>
</feature>
<dbReference type="InterPro" id="IPR002110">
    <property type="entry name" value="Ankyrin_rpt"/>
</dbReference>
<keyword evidence="6" id="KW-1185">Reference proteome</keyword>
<reference evidence="5" key="1">
    <citation type="journal article" date="2023" name="Mol. Biol. Evol.">
        <title>Third-Generation Sequencing Reveals the Adaptive Role of the Epigenome in Three Deep-Sea Polychaetes.</title>
        <authorList>
            <person name="Perez M."/>
            <person name="Aroh O."/>
            <person name="Sun Y."/>
            <person name="Lan Y."/>
            <person name="Juniper S.K."/>
            <person name="Young C.R."/>
            <person name="Angers B."/>
            <person name="Qian P.Y."/>
        </authorList>
    </citation>
    <scope>NUCLEOTIDE SEQUENCE</scope>
    <source>
        <strain evidence="5">R07B-5</strain>
    </source>
</reference>
<proteinExistence type="predicted"/>
<dbReference type="AlphaFoldDB" id="A0AAD9KM68"/>
<accession>A0AAD9KM68</accession>
<dbReference type="PROSITE" id="PS50297">
    <property type="entry name" value="ANK_REP_REGION"/>
    <property type="match status" value="2"/>
</dbReference>
<dbReference type="EMBL" id="JAODUO010000856">
    <property type="protein sequence ID" value="KAK2173684.1"/>
    <property type="molecule type" value="Genomic_DNA"/>
</dbReference>
<comment type="caution">
    <text evidence="5">The sequence shown here is derived from an EMBL/GenBank/DDBJ whole genome shotgun (WGS) entry which is preliminary data.</text>
</comment>
<feature type="compositionally biased region" description="Basic residues" evidence="4">
    <location>
        <begin position="151"/>
        <end position="173"/>
    </location>
</feature>
<dbReference type="SMART" id="SM00248">
    <property type="entry name" value="ANK"/>
    <property type="match status" value="2"/>
</dbReference>
<evidence type="ECO:0000256" key="4">
    <source>
        <dbReference type="SAM" id="MobiDB-lite"/>
    </source>
</evidence>
<evidence type="ECO:0000256" key="1">
    <source>
        <dbReference type="ARBA" id="ARBA00022737"/>
    </source>
</evidence>
<dbReference type="GO" id="GO:0031436">
    <property type="term" value="C:BRCA1-BARD1 complex"/>
    <property type="evidence" value="ECO:0007669"/>
    <property type="project" value="TreeGrafter"/>
</dbReference>
<evidence type="ECO:0000256" key="3">
    <source>
        <dbReference type="PROSITE-ProRule" id="PRU00023"/>
    </source>
</evidence>
<name>A0AAD9KM68_RIDPI</name>
<dbReference type="GO" id="GO:0004842">
    <property type="term" value="F:ubiquitin-protein transferase activity"/>
    <property type="evidence" value="ECO:0007669"/>
    <property type="project" value="TreeGrafter"/>
</dbReference>
<keyword evidence="1" id="KW-0677">Repeat</keyword>
<dbReference type="SUPFAM" id="SSF48403">
    <property type="entry name" value="Ankyrin repeat"/>
    <property type="match status" value="1"/>
</dbReference>
<evidence type="ECO:0008006" key="7">
    <source>
        <dbReference type="Google" id="ProtNLM"/>
    </source>
</evidence>
<dbReference type="Proteomes" id="UP001209878">
    <property type="component" value="Unassembled WGS sequence"/>
</dbReference>
<dbReference type="PROSITE" id="PS50088">
    <property type="entry name" value="ANK_REPEAT"/>
    <property type="match status" value="2"/>
</dbReference>
<dbReference type="InterPro" id="IPR036770">
    <property type="entry name" value="Ankyrin_rpt-contain_sf"/>
</dbReference>
<feature type="region of interest" description="Disordered" evidence="4">
    <location>
        <begin position="148"/>
        <end position="173"/>
    </location>
</feature>
<evidence type="ECO:0000313" key="5">
    <source>
        <dbReference type="EMBL" id="KAK2173684.1"/>
    </source>
</evidence>
<keyword evidence="2 3" id="KW-0040">ANK repeat</keyword>
<sequence>MDQQLLSAAEEGDTCMIGKITQKCPDIDVNVKTECYKDSALALACKGGYYNIAKLLIDAGAKVNAANTLGVTPLHFAAKGGHTKVIKLLVINQANLDAVNLNGIPPIGFTAYNSTNWKILQDAKKGKMPVIVETNPVPVIPEYAIQAGMGKPKKEKAKKGKGKGKGKGKKKKK</sequence>
<evidence type="ECO:0000313" key="6">
    <source>
        <dbReference type="Proteomes" id="UP001209878"/>
    </source>
</evidence>
<dbReference type="GO" id="GO:0085020">
    <property type="term" value="P:protein K6-linked ubiquitination"/>
    <property type="evidence" value="ECO:0007669"/>
    <property type="project" value="TreeGrafter"/>
</dbReference>
<dbReference type="PANTHER" id="PTHR24171">
    <property type="entry name" value="ANKYRIN REPEAT DOMAIN-CONTAINING PROTEIN 39-RELATED"/>
    <property type="match status" value="1"/>
</dbReference>
<dbReference type="Pfam" id="PF12796">
    <property type="entry name" value="Ank_2"/>
    <property type="match status" value="1"/>
</dbReference>
<protein>
    <recommendedName>
        <fullName evidence="7">Ankyrin repeat-containing protein</fullName>
    </recommendedName>
</protein>
<dbReference type="GO" id="GO:0070531">
    <property type="term" value="C:BRCA1-A complex"/>
    <property type="evidence" value="ECO:0007669"/>
    <property type="project" value="TreeGrafter"/>
</dbReference>
<organism evidence="5 6">
    <name type="scientific">Ridgeia piscesae</name>
    <name type="common">Tubeworm</name>
    <dbReference type="NCBI Taxonomy" id="27915"/>
    <lineage>
        <taxon>Eukaryota</taxon>
        <taxon>Metazoa</taxon>
        <taxon>Spiralia</taxon>
        <taxon>Lophotrochozoa</taxon>
        <taxon>Annelida</taxon>
        <taxon>Polychaeta</taxon>
        <taxon>Sedentaria</taxon>
        <taxon>Canalipalpata</taxon>
        <taxon>Sabellida</taxon>
        <taxon>Siboglinidae</taxon>
        <taxon>Ridgeia</taxon>
    </lineage>
</organism>
<dbReference type="PANTHER" id="PTHR24171:SF8">
    <property type="entry name" value="BRCA1-ASSOCIATED RING DOMAIN PROTEIN 1"/>
    <property type="match status" value="1"/>
</dbReference>
<evidence type="ECO:0000256" key="2">
    <source>
        <dbReference type="ARBA" id="ARBA00023043"/>
    </source>
</evidence>
<feature type="repeat" description="ANK" evidence="3">
    <location>
        <begin position="36"/>
        <end position="68"/>
    </location>
</feature>
<gene>
    <name evidence="5" type="ORF">NP493_855g00039</name>
</gene>